<dbReference type="EMBL" id="MAYT01000001">
    <property type="protein sequence ID" value="OCA92619.1"/>
    <property type="molecule type" value="Genomic_DNA"/>
</dbReference>
<dbReference type="PIRSF" id="PIRSF021292">
    <property type="entry name" value="Competence_ComGD"/>
    <property type="match status" value="1"/>
</dbReference>
<feature type="transmembrane region" description="Helical" evidence="10">
    <location>
        <begin position="20"/>
        <end position="43"/>
    </location>
</feature>
<dbReference type="Proteomes" id="UP000092578">
    <property type="component" value="Unassembled WGS sequence"/>
</dbReference>
<proteinExistence type="predicted"/>
<evidence type="ECO:0000256" key="5">
    <source>
        <dbReference type="ARBA" id="ARBA00022519"/>
    </source>
</evidence>
<dbReference type="SUPFAM" id="SSF54523">
    <property type="entry name" value="Pili subunits"/>
    <property type="match status" value="1"/>
</dbReference>
<dbReference type="InterPro" id="IPR022346">
    <property type="entry name" value="T2SS_GspH"/>
</dbReference>
<evidence type="ECO:0000313" key="13">
    <source>
        <dbReference type="Proteomes" id="UP000092578"/>
    </source>
</evidence>
<keyword evidence="5" id="KW-0997">Cell inner membrane</keyword>
<comment type="subcellular location">
    <subcellularLocation>
        <location evidence="2">Cell inner membrane</location>
        <topology evidence="2">Single-pass membrane protein</topology>
    </subcellularLocation>
    <subcellularLocation>
        <location evidence="1">Cell surface</location>
    </subcellularLocation>
</comment>
<dbReference type="InterPro" id="IPR016785">
    <property type="entry name" value="ComGD"/>
</dbReference>
<evidence type="ECO:0000259" key="11">
    <source>
        <dbReference type="Pfam" id="PF12019"/>
    </source>
</evidence>
<keyword evidence="9" id="KW-0178">Competence</keyword>
<feature type="domain" description="General secretion pathway GspH" evidence="11">
    <location>
        <begin position="57"/>
        <end position="140"/>
    </location>
</feature>
<dbReference type="InterPro" id="IPR045584">
    <property type="entry name" value="Pilin-like"/>
</dbReference>
<dbReference type="AlphaFoldDB" id="A0A1B9B958"/>
<dbReference type="NCBIfam" id="TIGR02532">
    <property type="entry name" value="IV_pilin_GFxxxE"/>
    <property type="match status" value="1"/>
</dbReference>
<keyword evidence="13" id="KW-1185">Reference proteome</keyword>
<evidence type="ECO:0000256" key="10">
    <source>
        <dbReference type="SAM" id="Phobius"/>
    </source>
</evidence>
<evidence type="ECO:0000256" key="2">
    <source>
        <dbReference type="ARBA" id="ARBA00004377"/>
    </source>
</evidence>
<evidence type="ECO:0000256" key="6">
    <source>
        <dbReference type="ARBA" id="ARBA00022692"/>
    </source>
</evidence>
<keyword evidence="8 10" id="KW-0472">Membrane</keyword>
<evidence type="ECO:0000256" key="7">
    <source>
        <dbReference type="ARBA" id="ARBA00022989"/>
    </source>
</evidence>
<evidence type="ECO:0000256" key="1">
    <source>
        <dbReference type="ARBA" id="ARBA00004241"/>
    </source>
</evidence>
<dbReference type="GO" id="GO:0009986">
    <property type="term" value="C:cell surface"/>
    <property type="evidence" value="ECO:0007669"/>
    <property type="project" value="UniProtKB-SubCell"/>
</dbReference>
<evidence type="ECO:0000256" key="4">
    <source>
        <dbReference type="ARBA" id="ARBA00022481"/>
    </source>
</evidence>
<organism evidence="12 13">
    <name type="scientific">Pseudobacillus wudalianchiensis</name>
    <dbReference type="NCBI Taxonomy" id="1743143"/>
    <lineage>
        <taxon>Bacteria</taxon>
        <taxon>Bacillati</taxon>
        <taxon>Bacillota</taxon>
        <taxon>Bacilli</taxon>
        <taxon>Bacillales</taxon>
        <taxon>Bacillaceae</taxon>
        <taxon>Pseudobacillus</taxon>
    </lineage>
</organism>
<reference evidence="13" key="1">
    <citation type="submission" date="2016-05" db="EMBL/GenBank/DDBJ databases">
        <authorList>
            <person name="Liu B."/>
            <person name="Wang J."/>
            <person name="Zhu Y."/>
            <person name="Liu G."/>
            <person name="Chen Q."/>
            <person name="Chen Z."/>
            <person name="Lan J."/>
            <person name="Che J."/>
            <person name="Ge C."/>
            <person name="Shi H."/>
            <person name="Pan Z."/>
            <person name="Liu X."/>
        </authorList>
    </citation>
    <scope>NUCLEOTIDE SEQUENCE [LARGE SCALE GENOMIC DNA]</scope>
    <source>
        <strain evidence="13">FJAT-27215</strain>
    </source>
</reference>
<comment type="caution">
    <text evidence="12">The sequence shown here is derived from an EMBL/GenBank/DDBJ whole genome shotgun (WGS) entry which is preliminary data.</text>
</comment>
<name>A0A1B9B958_9BACI</name>
<keyword evidence="3" id="KW-1003">Cell membrane</keyword>
<dbReference type="InterPro" id="IPR012902">
    <property type="entry name" value="N_methyl_site"/>
</dbReference>
<keyword evidence="6 10" id="KW-0812">Transmembrane</keyword>
<dbReference type="Pfam" id="PF07963">
    <property type="entry name" value="N_methyl"/>
    <property type="match status" value="1"/>
</dbReference>
<dbReference type="RefSeq" id="WP_065409109.1">
    <property type="nucleotide sequence ID" value="NZ_MAYT01000001.1"/>
</dbReference>
<dbReference type="Pfam" id="PF12019">
    <property type="entry name" value="GspH"/>
    <property type="match status" value="1"/>
</dbReference>
<accession>A0A1B9B958</accession>
<dbReference type="NCBIfam" id="NF040982">
    <property type="entry name" value="ComGD"/>
    <property type="match status" value="1"/>
</dbReference>
<sequence>MGKYPLFHKRLWLPKEERGFTLMETMIVLTVIIVLLSIAVLPFPKLAAHFEKEQFLNQLQADLFFAQSYAIARQEKVEVKFFYTENCYTIRSLTSTASFLVQRNMPDTIRYMDGSLTVLSFLPNGNTNNFGTVRFRYGSRYISLVFQIGKGRFYVTEQ</sequence>
<keyword evidence="7 10" id="KW-1133">Transmembrane helix</keyword>
<dbReference type="GO" id="GO:0015628">
    <property type="term" value="P:protein secretion by the type II secretion system"/>
    <property type="evidence" value="ECO:0007669"/>
    <property type="project" value="InterPro"/>
</dbReference>
<gene>
    <name evidence="12" type="ORF">A8F95_02690</name>
</gene>
<evidence type="ECO:0000256" key="3">
    <source>
        <dbReference type="ARBA" id="ARBA00022475"/>
    </source>
</evidence>
<keyword evidence="4" id="KW-0488">Methylation</keyword>
<evidence type="ECO:0000313" key="12">
    <source>
        <dbReference type="EMBL" id="OCA92619.1"/>
    </source>
</evidence>
<dbReference type="GO" id="GO:0030420">
    <property type="term" value="P:establishment of competence for transformation"/>
    <property type="evidence" value="ECO:0007669"/>
    <property type="project" value="UniProtKB-KW"/>
</dbReference>
<dbReference type="GO" id="GO:0015627">
    <property type="term" value="C:type II protein secretion system complex"/>
    <property type="evidence" value="ECO:0007669"/>
    <property type="project" value="InterPro"/>
</dbReference>
<protein>
    <recommendedName>
        <fullName evidence="11">General secretion pathway GspH domain-containing protein</fullName>
    </recommendedName>
</protein>
<dbReference type="GO" id="GO:0005886">
    <property type="term" value="C:plasma membrane"/>
    <property type="evidence" value="ECO:0007669"/>
    <property type="project" value="UniProtKB-SubCell"/>
</dbReference>
<evidence type="ECO:0000256" key="8">
    <source>
        <dbReference type="ARBA" id="ARBA00023136"/>
    </source>
</evidence>
<evidence type="ECO:0000256" key="9">
    <source>
        <dbReference type="ARBA" id="ARBA00023287"/>
    </source>
</evidence>